<keyword evidence="3" id="KW-1185">Reference proteome</keyword>
<accession>A0A6I6JAE9</accession>
<evidence type="ECO:0000313" key="3">
    <source>
        <dbReference type="Proteomes" id="UP000428328"/>
    </source>
</evidence>
<sequence>MKLVGRKIMQAQFESTSGGDGKTVFVLTDNPSLYGDTLSRGGHDPAFVNDVGALVSQLAQERVAGMVLEIDKVMKGKRRERDRLFNLASRFPVLRTRANARNGHVTYLDPPAAFFCNLKASQGKWERSHERREVELACRLSREEDPSMAVPCQGTIFDISPGGCRVCTEKALEGEPFLHICLTGFGCQRPIYSSVRWTRPSEDETGRVCLGLLFIDLEERQMEALAGL</sequence>
<dbReference type="GO" id="GO:0035438">
    <property type="term" value="F:cyclic-di-GMP binding"/>
    <property type="evidence" value="ECO:0007669"/>
    <property type="project" value="InterPro"/>
</dbReference>
<dbReference type="KEGG" id="psel:GM415_06255"/>
<reference evidence="2 3" key="1">
    <citation type="submission" date="2019-11" db="EMBL/GenBank/DDBJ databases">
        <authorList>
            <person name="Zheng R.K."/>
            <person name="Sun C.M."/>
        </authorList>
    </citation>
    <scope>NUCLEOTIDE SEQUENCE [LARGE SCALE GENOMIC DNA]</scope>
    <source>
        <strain evidence="2 3">SRB007</strain>
    </source>
</reference>
<dbReference type="InterPro" id="IPR009875">
    <property type="entry name" value="PilZ_domain"/>
</dbReference>
<proteinExistence type="predicted"/>
<dbReference type="EMBL" id="CP046400">
    <property type="protein sequence ID" value="QGY39736.1"/>
    <property type="molecule type" value="Genomic_DNA"/>
</dbReference>
<feature type="domain" description="PilZ" evidence="1">
    <location>
        <begin position="127"/>
        <end position="226"/>
    </location>
</feature>
<dbReference type="Pfam" id="PF07238">
    <property type="entry name" value="PilZ"/>
    <property type="match status" value="1"/>
</dbReference>
<evidence type="ECO:0000259" key="1">
    <source>
        <dbReference type="Pfam" id="PF07238"/>
    </source>
</evidence>
<gene>
    <name evidence="2" type="ORF">GM415_06255</name>
</gene>
<name>A0A6I6JAE9_9BACT</name>
<organism evidence="2 3">
    <name type="scientific">Pseudodesulfovibrio cashew</name>
    <dbReference type="NCBI Taxonomy" id="2678688"/>
    <lineage>
        <taxon>Bacteria</taxon>
        <taxon>Pseudomonadati</taxon>
        <taxon>Thermodesulfobacteriota</taxon>
        <taxon>Desulfovibrionia</taxon>
        <taxon>Desulfovibrionales</taxon>
        <taxon>Desulfovibrionaceae</taxon>
    </lineage>
</organism>
<protein>
    <submittedName>
        <fullName evidence="2">PilZ domain-containing protein</fullName>
    </submittedName>
</protein>
<dbReference type="Gene3D" id="2.40.10.220">
    <property type="entry name" value="predicted glycosyltransferase like domains"/>
    <property type="match status" value="1"/>
</dbReference>
<dbReference type="AlphaFoldDB" id="A0A6I6JAE9"/>
<dbReference type="SUPFAM" id="SSF141371">
    <property type="entry name" value="PilZ domain-like"/>
    <property type="match status" value="1"/>
</dbReference>
<evidence type="ECO:0000313" key="2">
    <source>
        <dbReference type="EMBL" id="QGY39736.1"/>
    </source>
</evidence>
<dbReference type="Proteomes" id="UP000428328">
    <property type="component" value="Chromosome"/>
</dbReference>